<dbReference type="Pfam" id="PF11716">
    <property type="entry name" value="MDMPI_N"/>
    <property type="match status" value="1"/>
</dbReference>
<organism evidence="2 3">
    <name type="scientific">Actinomadura namibiensis</name>
    <dbReference type="NCBI Taxonomy" id="182080"/>
    <lineage>
        <taxon>Bacteria</taxon>
        <taxon>Bacillati</taxon>
        <taxon>Actinomycetota</taxon>
        <taxon>Actinomycetes</taxon>
        <taxon>Streptosporangiales</taxon>
        <taxon>Thermomonosporaceae</taxon>
        <taxon>Actinomadura</taxon>
    </lineage>
</organism>
<dbReference type="Gene3D" id="1.20.120.450">
    <property type="entry name" value="dinb family like domain"/>
    <property type="match status" value="1"/>
</dbReference>
<name>A0A7W3LVB4_ACTNM</name>
<proteinExistence type="predicted"/>
<dbReference type="InterPro" id="IPR034660">
    <property type="entry name" value="DinB/YfiT-like"/>
</dbReference>
<dbReference type="Proteomes" id="UP000572680">
    <property type="component" value="Unassembled WGS sequence"/>
</dbReference>
<dbReference type="RefSeq" id="WP_182847022.1">
    <property type="nucleotide sequence ID" value="NZ_JACJIA010000010.1"/>
</dbReference>
<feature type="domain" description="Mycothiol-dependent maleylpyruvate isomerase metal-binding" evidence="1">
    <location>
        <begin position="9"/>
        <end position="118"/>
    </location>
</feature>
<evidence type="ECO:0000313" key="2">
    <source>
        <dbReference type="EMBL" id="MBA8955006.1"/>
    </source>
</evidence>
<dbReference type="EMBL" id="JACJIA010000010">
    <property type="protein sequence ID" value="MBA8955006.1"/>
    <property type="molecule type" value="Genomic_DNA"/>
</dbReference>
<reference evidence="2 3" key="1">
    <citation type="submission" date="2020-08" db="EMBL/GenBank/DDBJ databases">
        <title>Genomic Encyclopedia of Type Strains, Phase IV (KMG-IV): sequencing the most valuable type-strain genomes for metagenomic binning, comparative biology and taxonomic classification.</title>
        <authorList>
            <person name="Goeker M."/>
        </authorList>
    </citation>
    <scope>NUCLEOTIDE SEQUENCE [LARGE SCALE GENOMIC DNA]</scope>
    <source>
        <strain evidence="2 3">DSM 44197</strain>
    </source>
</reference>
<protein>
    <submittedName>
        <fullName evidence="2">Uncharacterized protein (TIGR03083 family)</fullName>
    </submittedName>
</protein>
<dbReference type="GO" id="GO:0046872">
    <property type="term" value="F:metal ion binding"/>
    <property type="evidence" value="ECO:0007669"/>
    <property type="project" value="InterPro"/>
</dbReference>
<dbReference type="SUPFAM" id="SSF109854">
    <property type="entry name" value="DinB/YfiT-like putative metalloenzymes"/>
    <property type="match status" value="1"/>
</dbReference>
<accession>A0A7W3LVB4</accession>
<dbReference type="InterPro" id="IPR017517">
    <property type="entry name" value="Maleyloyr_isom"/>
</dbReference>
<keyword evidence="3" id="KW-1185">Reference proteome</keyword>
<dbReference type="AlphaFoldDB" id="A0A7W3LVB4"/>
<comment type="caution">
    <text evidence="2">The sequence shown here is derived from an EMBL/GenBank/DDBJ whole genome shotgun (WGS) entry which is preliminary data.</text>
</comment>
<evidence type="ECO:0000313" key="3">
    <source>
        <dbReference type="Proteomes" id="UP000572680"/>
    </source>
</evidence>
<evidence type="ECO:0000259" key="1">
    <source>
        <dbReference type="Pfam" id="PF11716"/>
    </source>
</evidence>
<dbReference type="NCBIfam" id="TIGR03083">
    <property type="entry name" value="maleylpyruvate isomerase family mycothiol-dependent enzyme"/>
    <property type="match status" value="1"/>
</dbReference>
<gene>
    <name evidence="2" type="ORF">HNR61_006663</name>
</gene>
<dbReference type="InterPro" id="IPR024344">
    <property type="entry name" value="MDMPI_metal-binding"/>
</dbReference>
<sequence length="202" mass="21856">MTDTILSRLRAERLDFADLLDDLGPREWDVPSLCPGWTVRDVAAHLTLSTRTTLPLVLWRAVRARGDWNRMTADLARERAAAFPPAALVAQIRETAGSARRAPDAGPLDPLVDVLVHGQDIARPLGRVREMPVEPAIAGLEHVLPSRFYGARQRMRGTRLVATDADWSAGEGPAEMRAPAGDLLLWATGRATTPPAGPPAAP</sequence>